<sequence>MFLIGDQAMYLATELPDLLGYNNMRPTPVRFSYSANRSALMRRRSGFVAAPVAKKVAPSMTLVEQGVRMTSTPTSVVKAA</sequence>
<dbReference type="KEGG" id="vck:PG915_00935"/>
<evidence type="ECO:0000313" key="1">
    <source>
        <dbReference type="EMBL" id="XCD17565.1"/>
    </source>
</evidence>
<reference evidence="1" key="1">
    <citation type="submission" date="2023-01" db="EMBL/GenBank/DDBJ databases">
        <title>Vibrio sp. CB1-14 genome sequencing.</title>
        <authorList>
            <person name="Otstavnykh N."/>
            <person name="Isaeva M."/>
            <person name="Meleshko D."/>
        </authorList>
    </citation>
    <scope>NUCLEOTIDE SEQUENCE</scope>
    <source>
        <strain evidence="1">CB1-14</strain>
    </source>
</reference>
<proteinExistence type="predicted"/>
<protein>
    <submittedName>
        <fullName evidence="1">Uncharacterized protein</fullName>
    </submittedName>
</protein>
<name>A0AAU8BNM1_9VIBR</name>
<dbReference type="AlphaFoldDB" id="A0AAU8BNM1"/>
<dbReference type="EMBL" id="CP115920">
    <property type="protein sequence ID" value="XCD17565.1"/>
    <property type="molecule type" value="Genomic_DNA"/>
</dbReference>
<accession>A0AAU8BNM1</accession>
<gene>
    <name evidence="1" type="ORF">PG915_00935</name>
</gene>
<dbReference type="RefSeq" id="WP_353498747.1">
    <property type="nucleotide sequence ID" value="NZ_CP115920.1"/>
</dbReference>
<organism evidence="1">
    <name type="scientific">Vibrio chaetopteri</name>
    <dbReference type="NCBI Taxonomy" id="3016528"/>
    <lineage>
        <taxon>Bacteria</taxon>
        <taxon>Pseudomonadati</taxon>
        <taxon>Pseudomonadota</taxon>
        <taxon>Gammaproteobacteria</taxon>
        <taxon>Vibrionales</taxon>
        <taxon>Vibrionaceae</taxon>
        <taxon>Vibrio</taxon>
    </lineage>
</organism>